<proteinExistence type="predicted"/>
<dbReference type="Proteomes" id="UP001165205">
    <property type="component" value="Unassembled WGS sequence"/>
</dbReference>
<comment type="caution">
    <text evidence="2">The sequence shown here is derived from an EMBL/GenBank/DDBJ whole genome shotgun (WGS) entry which is preliminary data.</text>
</comment>
<dbReference type="AlphaFoldDB" id="A0AAN5BX04"/>
<accession>A0AAN5BX04</accession>
<evidence type="ECO:0000256" key="1">
    <source>
        <dbReference type="SAM" id="MobiDB-lite"/>
    </source>
</evidence>
<feature type="compositionally biased region" description="Basic and acidic residues" evidence="1">
    <location>
        <begin position="61"/>
        <end position="75"/>
    </location>
</feature>
<name>A0AAN5BX04_ASPOZ</name>
<feature type="region of interest" description="Disordered" evidence="1">
    <location>
        <begin position="55"/>
        <end position="129"/>
    </location>
</feature>
<protein>
    <submittedName>
        <fullName evidence="2">Unnamed protein product</fullName>
    </submittedName>
</protein>
<reference evidence="2" key="1">
    <citation type="submission" date="2023-04" db="EMBL/GenBank/DDBJ databases">
        <title>Aspergillus oryzae NBRC 4228.</title>
        <authorList>
            <person name="Ichikawa N."/>
            <person name="Sato H."/>
            <person name="Tonouchi N."/>
        </authorList>
    </citation>
    <scope>NUCLEOTIDE SEQUENCE</scope>
    <source>
        <strain evidence="2">NBRC 4228</strain>
    </source>
</reference>
<feature type="compositionally biased region" description="Basic and acidic residues" evidence="1">
    <location>
        <begin position="87"/>
        <end position="124"/>
    </location>
</feature>
<evidence type="ECO:0000313" key="2">
    <source>
        <dbReference type="EMBL" id="GMG28503.1"/>
    </source>
</evidence>
<organism evidence="2 3">
    <name type="scientific">Aspergillus oryzae</name>
    <name type="common">Yellow koji mold</name>
    <dbReference type="NCBI Taxonomy" id="5062"/>
    <lineage>
        <taxon>Eukaryota</taxon>
        <taxon>Fungi</taxon>
        <taxon>Dikarya</taxon>
        <taxon>Ascomycota</taxon>
        <taxon>Pezizomycotina</taxon>
        <taxon>Eurotiomycetes</taxon>
        <taxon>Eurotiomycetidae</taxon>
        <taxon>Eurotiales</taxon>
        <taxon>Aspergillaceae</taxon>
        <taxon>Aspergillus</taxon>
        <taxon>Aspergillus subgen. Circumdati</taxon>
    </lineage>
</organism>
<sequence>MPSSSRLPTPTSKLHHLLTPRPPRLCLLPLYSVWQPAAFHTPGSVRVRLNSGITQDWKGTSTDDHAVDRSKKNDNTDPTVEGASSGMKDREEYEGVARGDKPQAATEREGLKHWKKAKEEHPKAPEPIIGMNDERAQVCFQTFSPVTYNLGHSWDKESTPSIKLR</sequence>
<gene>
    <name evidence="2" type="ORF">Aory04_000491600</name>
</gene>
<evidence type="ECO:0000313" key="3">
    <source>
        <dbReference type="Proteomes" id="UP001165205"/>
    </source>
</evidence>
<dbReference type="EMBL" id="BSYA01000046">
    <property type="protein sequence ID" value="GMG28503.1"/>
    <property type="molecule type" value="Genomic_DNA"/>
</dbReference>